<keyword evidence="3" id="KW-1185">Reference proteome</keyword>
<dbReference type="AlphaFoldDB" id="A0AA86SY83"/>
<accession>A0AA86SY83</accession>
<proteinExistence type="predicted"/>
<keyword evidence="1" id="KW-1133">Transmembrane helix</keyword>
<dbReference type="PANTHER" id="PTHR34677:SF1">
    <property type="entry name" value="TRANSMEMBRANE PROTEIN"/>
    <property type="match status" value="1"/>
</dbReference>
<sequence>MVELQADDGLLFASVPENVTRDVAGNKNLASNFLQVRHYSMPLISSVVSAFTTASFVLTSITAGFLTISTASLQSVGTFTRSSSFLVFDPARNLLRILSHIQVFALCRWLVVRLPVEFYEFARHLQWTIPYFSVPWETEPMNLFMISSNPFGTSNFITNAPANIANKLFVKSSNLAASVYGSPLTSSEYQQYFENAYLQSENMKPEAEYILDSQHSTGWTEFYRSMFWLAVICGGLLVLHIFLLIVLKFGKRNSEKHKIHGALTFPRFEIFLIFLALPNLCKSSAVLIQG</sequence>
<feature type="transmembrane region" description="Helical" evidence="1">
    <location>
        <begin position="226"/>
        <end position="247"/>
    </location>
</feature>
<gene>
    <name evidence="2" type="ORF">AYBTSS11_LOCUS27213</name>
</gene>
<evidence type="ECO:0000313" key="3">
    <source>
        <dbReference type="Proteomes" id="UP001189624"/>
    </source>
</evidence>
<name>A0AA86SY83_9FABA</name>
<keyword evidence="1" id="KW-0812">Transmembrane</keyword>
<dbReference type="EMBL" id="OY731406">
    <property type="protein sequence ID" value="CAJ1975117.1"/>
    <property type="molecule type" value="Genomic_DNA"/>
</dbReference>
<organism evidence="2 3">
    <name type="scientific">Sphenostylis stenocarpa</name>
    <dbReference type="NCBI Taxonomy" id="92480"/>
    <lineage>
        <taxon>Eukaryota</taxon>
        <taxon>Viridiplantae</taxon>
        <taxon>Streptophyta</taxon>
        <taxon>Embryophyta</taxon>
        <taxon>Tracheophyta</taxon>
        <taxon>Spermatophyta</taxon>
        <taxon>Magnoliopsida</taxon>
        <taxon>eudicotyledons</taxon>
        <taxon>Gunneridae</taxon>
        <taxon>Pentapetalae</taxon>
        <taxon>rosids</taxon>
        <taxon>fabids</taxon>
        <taxon>Fabales</taxon>
        <taxon>Fabaceae</taxon>
        <taxon>Papilionoideae</taxon>
        <taxon>50 kb inversion clade</taxon>
        <taxon>NPAAA clade</taxon>
        <taxon>indigoferoid/millettioid clade</taxon>
        <taxon>Phaseoleae</taxon>
        <taxon>Sphenostylis</taxon>
    </lineage>
</organism>
<evidence type="ECO:0000313" key="2">
    <source>
        <dbReference type="EMBL" id="CAJ1975117.1"/>
    </source>
</evidence>
<evidence type="ECO:0000256" key="1">
    <source>
        <dbReference type="SAM" id="Phobius"/>
    </source>
</evidence>
<dbReference type="PANTHER" id="PTHR34677">
    <property type="match status" value="1"/>
</dbReference>
<keyword evidence="1" id="KW-0472">Membrane</keyword>
<protein>
    <submittedName>
        <fullName evidence="2">Uncharacterized protein</fullName>
    </submittedName>
</protein>
<dbReference type="Gramene" id="rna-AYBTSS11_LOCUS27213">
    <property type="protein sequence ID" value="CAJ1975117.1"/>
    <property type="gene ID" value="gene-AYBTSS11_LOCUS27213"/>
</dbReference>
<dbReference type="Proteomes" id="UP001189624">
    <property type="component" value="Chromosome 9"/>
</dbReference>
<reference evidence="2" key="1">
    <citation type="submission" date="2023-10" db="EMBL/GenBank/DDBJ databases">
        <authorList>
            <person name="Domelevo Entfellner J.-B."/>
        </authorList>
    </citation>
    <scope>NUCLEOTIDE SEQUENCE</scope>
</reference>